<dbReference type="Proteomes" id="UP001195769">
    <property type="component" value="Unassembled WGS sequence"/>
</dbReference>
<proteinExistence type="predicted"/>
<evidence type="ECO:0000313" key="1">
    <source>
        <dbReference type="EMBL" id="KAG1893757.1"/>
    </source>
</evidence>
<dbReference type="RefSeq" id="XP_041219333.1">
    <property type="nucleotide sequence ID" value="XM_041373357.1"/>
</dbReference>
<feature type="non-terminal residue" evidence="1">
    <location>
        <position position="1"/>
    </location>
</feature>
<evidence type="ECO:0000313" key="2">
    <source>
        <dbReference type="Proteomes" id="UP001195769"/>
    </source>
</evidence>
<gene>
    <name evidence="1" type="ORF">F5891DRAFT_895011</name>
</gene>
<protein>
    <submittedName>
        <fullName evidence="1">Uncharacterized protein</fullName>
    </submittedName>
</protein>
<sequence length="127" mass="13431">YTSEARGLVRFLVHAGCSQESIGRVVSRIAKLAGISTNHAMSCCSVARALIEGGVVSRVRLGFEIKNAEGLTISNGGTTHKNVNYESRFVELKASSYAKGETCSDAPKKQARLISVGISHHASATPV</sequence>
<accession>A0AAD4HEP3</accession>
<dbReference type="AlphaFoldDB" id="A0AAD4HEP3"/>
<name>A0AAD4HEP3_9AGAM</name>
<keyword evidence="2" id="KW-1185">Reference proteome</keyword>
<dbReference type="GeneID" id="64667655"/>
<comment type="caution">
    <text evidence="1">The sequence shown here is derived from an EMBL/GenBank/DDBJ whole genome shotgun (WGS) entry which is preliminary data.</text>
</comment>
<organism evidence="1 2">
    <name type="scientific">Suillus fuscotomentosus</name>
    <dbReference type="NCBI Taxonomy" id="1912939"/>
    <lineage>
        <taxon>Eukaryota</taxon>
        <taxon>Fungi</taxon>
        <taxon>Dikarya</taxon>
        <taxon>Basidiomycota</taxon>
        <taxon>Agaricomycotina</taxon>
        <taxon>Agaricomycetes</taxon>
        <taxon>Agaricomycetidae</taxon>
        <taxon>Boletales</taxon>
        <taxon>Suillineae</taxon>
        <taxon>Suillaceae</taxon>
        <taxon>Suillus</taxon>
    </lineage>
</organism>
<reference evidence="1" key="1">
    <citation type="journal article" date="2020" name="New Phytol.">
        <title>Comparative genomics reveals dynamic genome evolution in host specialist ectomycorrhizal fungi.</title>
        <authorList>
            <person name="Lofgren L.A."/>
            <person name="Nguyen N.H."/>
            <person name="Vilgalys R."/>
            <person name="Ruytinx J."/>
            <person name="Liao H.L."/>
            <person name="Branco S."/>
            <person name="Kuo A."/>
            <person name="LaButti K."/>
            <person name="Lipzen A."/>
            <person name="Andreopoulos W."/>
            <person name="Pangilinan J."/>
            <person name="Riley R."/>
            <person name="Hundley H."/>
            <person name="Na H."/>
            <person name="Barry K."/>
            <person name="Grigoriev I.V."/>
            <person name="Stajich J.E."/>
            <person name="Kennedy P.G."/>
        </authorList>
    </citation>
    <scope>NUCLEOTIDE SEQUENCE</scope>
    <source>
        <strain evidence="1">FC203</strain>
    </source>
</reference>
<feature type="non-terminal residue" evidence="1">
    <location>
        <position position="127"/>
    </location>
</feature>
<dbReference type="EMBL" id="JABBWK010000091">
    <property type="protein sequence ID" value="KAG1893757.1"/>
    <property type="molecule type" value="Genomic_DNA"/>
</dbReference>